<dbReference type="AlphaFoldDB" id="U5W766"/>
<feature type="chain" id="PRO_5039637055" evidence="1">
    <location>
        <begin position="20"/>
        <end position="281"/>
    </location>
</feature>
<protein>
    <submittedName>
        <fullName evidence="2">Putative GDSL-like lipase/acylhydrolase</fullName>
    </submittedName>
</protein>
<dbReference type="Gene3D" id="3.40.50.1110">
    <property type="entry name" value="SGNH hydrolase"/>
    <property type="match status" value="1"/>
</dbReference>
<dbReference type="Proteomes" id="UP000017746">
    <property type="component" value="Chromosome"/>
</dbReference>
<dbReference type="KEGG" id="afs:AFR_27845"/>
<dbReference type="PATRIC" id="fig|1246995.3.peg.5643"/>
<name>U5W766_9ACTN</name>
<dbReference type="eggNOG" id="COG2755">
    <property type="taxonomic scope" value="Bacteria"/>
</dbReference>
<keyword evidence="3" id="KW-1185">Reference proteome</keyword>
<accession>U5W766</accession>
<organism evidence="2 3">
    <name type="scientific">Actinoplanes friuliensis DSM 7358</name>
    <dbReference type="NCBI Taxonomy" id="1246995"/>
    <lineage>
        <taxon>Bacteria</taxon>
        <taxon>Bacillati</taxon>
        <taxon>Actinomycetota</taxon>
        <taxon>Actinomycetes</taxon>
        <taxon>Micromonosporales</taxon>
        <taxon>Micromonosporaceae</taxon>
        <taxon>Actinoplanes</taxon>
    </lineage>
</organism>
<sequence length="281" mass="30765">MPRRWQLVALVLLAALALACEGEGTAAPDPTGKPKSNRPASMAALGDSITAGYGTCFTLVACYRNSWSTGSSAAVDSHYRRIRDDNSKIKGNADNYAVPGARARGLSAQAKRAVDAKVQYVTVLIGANDACTDTAAGMTSVATFREQIDAALTRLKKGLPKARVLVVSIPDLYRLWQLGHENTNAVRAWNRGVCPSLLARPTSTAQADEDRRRQVDKRVDAYNDELADACEDYGKRCRWDGGSAHRVRFSLDLVNERDYFHPDIEGQNKLADVTYPGRFTW</sequence>
<keyword evidence="1" id="KW-0732">Signal</keyword>
<dbReference type="InterPro" id="IPR001087">
    <property type="entry name" value="GDSL"/>
</dbReference>
<gene>
    <name evidence="2" type="ORF">AFR_27845</name>
</gene>
<dbReference type="GO" id="GO:0004620">
    <property type="term" value="F:phospholipase activity"/>
    <property type="evidence" value="ECO:0007669"/>
    <property type="project" value="InterPro"/>
</dbReference>
<dbReference type="InterPro" id="IPR036514">
    <property type="entry name" value="SGNH_hydro_sf"/>
</dbReference>
<feature type="signal peptide" evidence="1">
    <location>
        <begin position="1"/>
        <end position="19"/>
    </location>
</feature>
<keyword evidence="2" id="KW-0378">Hydrolase</keyword>
<dbReference type="EMBL" id="CP006272">
    <property type="protein sequence ID" value="AGZ43830.1"/>
    <property type="molecule type" value="Genomic_DNA"/>
</dbReference>
<dbReference type="HOGENOM" id="CLU_1008041_0_0_11"/>
<dbReference type="InterPro" id="IPR038885">
    <property type="entry name" value="PLB1"/>
</dbReference>
<evidence type="ECO:0000256" key="1">
    <source>
        <dbReference type="SAM" id="SignalP"/>
    </source>
</evidence>
<dbReference type="SUPFAM" id="SSF52266">
    <property type="entry name" value="SGNH hydrolase"/>
    <property type="match status" value="1"/>
</dbReference>
<dbReference type="PROSITE" id="PS51257">
    <property type="entry name" value="PROKAR_LIPOPROTEIN"/>
    <property type="match status" value="1"/>
</dbReference>
<dbReference type="RefSeq" id="WP_023560167.1">
    <property type="nucleotide sequence ID" value="NC_022657.1"/>
</dbReference>
<evidence type="ECO:0000313" key="3">
    <source>
        <dbReference type="Proteomes" id="UP000017746"/>
    </source>
</evidence>
<reference evidence="2 3" key="1">
    <citation type="journal article" date="2014" name="J. Biotechnol.">
        <title>Complete genome sequence of the actinobacterium Actinoplanes friuliensis HAG 010964, producer of the lipopeptide antibiotic friulimycin.</title>
        <authorList>
            <person name="Ruckert C."/>
            <person name="Szczepanowski R."/>
            <person name="Albersmeier A."/>
            <person name="Goesmann A."/>
            <person name="Fischer N."/>
            <person name="Steinkamper A."/>
            <person name="Puhler A."/>
            <person name="Biener R."/>
            <person name="Schwartz D."/>
            <person name="Kalinowski J."/>
        </authorList>
    </citation>
    <scope>NUCLEOTIDE SEQUENCE [LARGE SCALE GENOMIC DNA]</scope>
    <source>
        <strain evidence="2 3">DSM 7358</strain>
    </source>
</reference>
<evidence type="ECO:0000313" key="2">
    <source>
        <dbReference type="EMBL" id="AGZ43830.1"/>
    </source>
</evidence>
<dbReference type="OrthoDB" id="5561551at2"/>
<dbReference type="STRING" id="1246995.AFR_27845"/>
<dbReference type="Pfam" id="PF00657">
    <property type="entry name" value="Lipase_GDSL"/>
    <property type="match status" value="1"/>
</dbReference>
<dbReference type="PANTHER" id="PTHR21325">
    <property type="entry name" value="PHOSPHOLIPASE B, PLB1"/>
    <property type="match status" value="1"/>
</dbReference>
<proteinExistence type="predicted"/>
<dbReference type="PANTHER" id="PTHR21325:SF31">
    <property type="entry name" value="GH22081P-RELATED"/>
    <property type="match status" value="1"/>
</dbReference>